<dbReference type="Gene3D" id="3.30.1120.10">
    <property type="match status" value="1"/>
</dbReference>
<reference evidence="7 8" key="1">
    <citation type="submission" date="2023-10" db="EMBL/GenBank/DDBJ databases">
        <title>Rubellicoccus peritrichatus gen. nov., sp. nov., isolated from an algae of coral reef tank.</title>
        <authorList>
            <person name="Luo J."/>
        </authorList>
    </citation>
    <scope>NUCLEOTIDE SEQUENCE [LARGE SCALE GENOMIC DNA]</scope>
    <source>
        <strain evidence="7 8">CR14</strain>
    </source>
</reference>
<dbReference type="RefSeq" id="WP_317835965.1">
    <property type="nucleotide sequence ID" value="NZ_CP136920.1"/>
</dbReference>
<gene>
    <name evidence="7" type="ORF">RZN69_09960</name>
</gene>
<dbReference type="PANTHER" id="PTHR10342:SF274">
    <property type="entry name" value="ARYLSULFATASE B"/>
    <property type="match status" value="1"/>
</dbReference>
<evidence type="ECO:0000313" key="7">
    <source>
        <dbReference type="EMBL" id="WOO43413.1"/>
    </source>
</evidence>
<evidence type="ECO:0000313" key="8">
    <source>
        <dbReference type="Proteomes" id="UP001304300"/>
    </source>
</evidence>
<evidence type="ECO:0000256" key="2">
    <source>
        <dbReference type="ARBA" id="ARBA00022723"/>
    </source>
</evidence>
<evidence type="ECO:0000256" key="1">
    <source>
        <dbReference type="ARBA" id="ARBA00008779"/>
    </source>
</evidence>
<accession>A0AAQ3QX83</accession>
<dbReference type="PROSITE" id="PS00523">
    <property type="entry name" value="SULFATASE_1"/>
    <property type="match status" value="1"/>
</dbReference>
<organism evidence="7 8">
    <name type="scientific">Rubellicoccus peritrichatus</name>
    <dbReference type="NCBI Taxonomy" id="3080537"/>
    <lineage>
        <taxon>Bacteria</taxon>
        <taxon>Pseudomonadati</taxon>
        <taxon>Verrucomicrobiota</taxon>
        <taxon>Opitutia</taxon>
        <taxon>Puniceicoccales</taxon>
        <taxon>Cerasicoccaceae</taxon>
        <taxon>Rubellicoccus</taxon>
    </lineage>
</organism>
<feature type="domain" description="Sulfatase N-terminal" evidence="6">
    <location>
        <begin position="24"/>
        <end position="330"/>
    </location>
</feature>
<dbReference type="PANTHER" id="PTHR10342">
    <property type="entry name" value="ARYLSULFATASE"/>
    <property type="match status" value="1"/>
</dbReference>
<dbReference type="InterPro" id="IPR024607">
    <property type="entry name" value="Sulfatase_CS"/>
</dbReference>
<dbReference type="Proteomes" id="UP001304300">
    <property type="component" value="Chromosome"/>
</dbReference>
<dbReference type="AlphaFoldDB" id="A0AAQ3QX83"/>
<dbReference type="SUPFAM" id="SSF53649">
    <property type="entry name" value="Alkaline phosphatase-like"/>
    <property type="match status" value="1"/>
</dbReference>
<dbReference type="CDD" id="cd16029">
    <property type="entry name" value="4-S"/>
    <property type="match status" value="1"/>
</dbReference>
<keyword evidence="2" id="KW-0479">Metal-binding</keyword>
<dbReference type="GO" id="GO:0046872">
    <property type="term" value="F:metal ion binding"/>
    <property type="evidence" value="ECO:0007669"/>
    <property type="project" value="UniProtKB-KW"/>
</dbReference>
<name>A0AAQ3QX83_9BACT</name>
<evidence type="ECO:0000256" key="4">
    <source>
        <dbReference type="ARBA" id="ARBA00022837"/>
    </source>
</evidence>
<evidence type="ECO:0000259" key="6">
    <source>
        <dbReference type="Pfam" id="PF00884"/>
    </source>
</evidence>
<comment type="similarity">
    <text evidence="1">Belongs to the sulfatase family.</text>
</comment>
<sequence>MKSLLVIIGIVFFTFVNLYAKNQPNIVILLADDLGWADVGFHNSIIRTPHMDSLARQGVILDNFYVQPTCTPTRIALMTGRYPFRTGGHICVLRAHHKHGLPLDERLLSEEMQDAGYTTAITGKWHLGLARRAYWPKSRGFDIQYGHLGGAIDYFTHEGYGTLDWVDNDDVSIHEEGYATDLIGTKASEIILEHDFTKKPLFLYVPFNAPHSPIQAKPEDIKAYSNIENKRRRTYAAMVTSMDEQIGNIAKALKEKGVFDNTLIFFSSDNGGHTDGASNKPLRRHKGTLYEGGVRVPAFIVWPDELKAGQTFDEPLHIVDLFPTLVDLAGGNTDKGKPLDGIDFWPALAKEDSLPKRDILHNVMDASGRGSIRSGDWKLIVSRATDKRTKDAVPLGNPKLVAELFNIKKDPYEQTNLAAEHPEIVNELWAKLKSYGPEIGDAGPYCQKAPEGWKAPADWSQIPQ</sequence>
<dbReference type="InterPro" id="IPR017850">
    <property type="entry name" value="Alkaline_phosphatase_core_sf"/>
</dbReference>
<dbReference type="Gene3D" id="3.40.720.10">
    <property type="entry name" value="Alkaline Phosphatase, subunit A"/>
    <property type="match status" value="1"/>
</dbReference>
<keyword evidence="3" id="KW-0378">Hydrolase</keyword>
<evidence type="ECO:0000256" key="3">
    <source>
        <dbReference type="ARBA" id="ARBA00022801"/>
    </source>
</evidence>
<keyword evidence="4" id="KW-0106">Calcium</keyword>
<keyword evidence="5" id="KW-0325">Glycoprotein</keyword>
<dbReference type="KEGG" id="puo:RZN69_09960"/>
<dbReference type="EMBL" id="CP136920">
    <property type="protein sequence ID" value="WOO43413.1"/>
    <property type="molecule type" value="Genomic_DNA"/>
</dbReference>
<dbReference type="GO" id="GO:0008484">
    <property type="term" value="F:sulfuric ester hydrolase activity"/>
    <property type="evidence" value="ECO:0007669"/>
    <property type="project" value="InterPro"/>
</dbReference>
<dbReference type="InterPro" id="IPR047115">
    <property type="entry name" value="ARSB"/>
</dbReference>
<dbReference type="Pfam" id="PF00884">
    <property type="entry name" value="Sulfatase"/>
    <property type="match status" value="1"/>
</dbReference>
<dbReference type="InterPro" id="IPR000917">
    <property type="entry name" value="Sulfatase_N"/>
</dbReference>
<evidence type="ECO:0000256" key="5">
    <source>
        <dbReference type="ARBA" id="ARBA00023180"/>
    </source>
</evidence>
<proteinExistence type="inferred from homology"/>
<keyword evidence="8" id="KW-1185">Reference proteome</keyword>
<protein>
    <submittedName>
        <fullName evidence="7">Arylsulfatase</fullName>
    </submittedName>
</protein>